<sequence length="277" mass="30311">MRGYEDFFQSSVELAPPGASDSTFFDWHGIRLHYLHRQRATDRTVIFVHGAGAHAAALWPYAQLCALDAVVIDLPLFGASVAPDPGAIRYSDWVAALTAFIAAWPRDVVLVGFSIGGVLAADVATRCPNVVRTITTCLVEPRGLLSQLFITRFGVFGVVGAVLAPLVVGRVARLRIPMRWVARFSRMSSDPALQRLCAFDPKSGGVYVPLGFLASLLKFRHKFDPGSVELAHPANDHWTPVWLSMRLKPRSVVLLDSCGHFPVEQPGLGQFIALINR</sequence>
<dbReference type="EMBL" id="CP011542">
    <property type="protein sequence ID" value="AKK05200.1"/>
    <property type="molecule type" value="Genomic_DNA"/>
</dbReference>
<dbReference type="OrthoDB" id="1376138at2"/>
<dbReference type="Proteomes" id="UP000035199">
    <property type="component" value="Chromosome"/>
</dbReference>
<proteinExistence type="predicted"/>
<keyword evidence="1" id="KW-1133">Transmembrane helix</keyword>
<reference evidence="4" key="2">
    <citation type="submission" date="2015-05" db="EMBL/GenBank/DDBJ databases">
        <title>Complete genome sequence of Corynebacterium mustelae DSM 45274, isolated from various tissues of a male ferret with lethal sepsis.</title>
        <authorList>
            <person name="Ruckert C."/>
            <person name="Albersmeier A."/>
            <person name="Winkler A."/>
            <person name="Tauch A."/>
        </authorList>
    </citation>
    <scope>NUCLEOTIDE SEQUENCE [LARGE SCALE GENOMIC DNA]</scope>
    <source>
        <strain evidence="4">DSM 45274</strain>
    </source>
</reference>
<dbReference type="GO" id="GO:0003824">
    <property type="term" value="F:catalytic activity"/>
    <property type="evidence" value="ECO:0007669"/>
    <property type="project" value="UniProtKB-ARBA"/>
</dbReference>
<reference evidence="3 4" key="1">
    <citation type="journal article" date="2015" name="Genome Announc.">
        <title>Complete Genome Sequence of the Type Strain Corynebacterium mustelae DSM 45274, Isolated from Various Tissues of a Male Ferret with Lethal Sepsis.</title>
        <authorList>
            <person name="Ruckert C."/>
            <person name="Eimer J."/>
            <person name="Winkler A."/>
            <person name="Tauch A."/>
        </authorList>
    </citation>
    <scope>NUCLEOTIDE SEQUENCE [LARGE SCALE GENOMIC DNA]</scope>
    <source>
        <strain evidence="3 4">DSM 45274</strain>
    </source>
</reference>
<keyword evidence="4" id="KW-1185">Reference proteome</keyword>
<organism evidence="3 4">
    <name type="scientific">Corynebacterium mustelae</name>
    <dbReference type="NCBI Taxonomy" id="571915"/>
    <lineage>
        <taxon>Bacteria</taxon>
        <taxon>Bacillati</taxon>
        <taxon>Actinomycetota</taxon>
        <taxon>Actinomycetes</taxon>
        <taxon>Mycobacteriales</taxon>
        <taxon>Corynebacteriaceae</taxon>
        <taxon>Corynebacterium</taxon>
    </lineage>
</organism>
<dbReference type="Gene3D" id="3.40.50.1820">
    <property type="entry name" value="alpha/beta hydrolase"/>
    <property type="match status" value="1"/>
</dbReference>
<dbReference type="PANTHER" id="PTHR43689:SF8">
    <property type="entry name" value="ALPHA_BETA-HYDROLASES SUPERFAMILY PROTEIN"/>
    <property type="match status" value="1"/>
</dbReference>
<keyword evidence="1" id="KW-0472">Membrane</keyword>
<protein>
    <submittedName>
        <fullName evidence="3">Lysophospholipase</fullName>
    </submittedName>
</protein>
<dbReference type="AlphaFoldDB" id="A0A0G3GXF3"/>
<feature type="transmembrane region" description="Helical" evidence="1">
    <location>
        <begin position="149"/>
        <end position="169"/>
    </location>
</feature>
<accession>A0A0G3GXF3</accession>
<dbReference type="STRING" id="571915.CMUST_04285"/>
<evidence type="ECO:0000256" key="1">
    <source>
        <dbReference type="SAM" id="Phobius"/>
    </source>
</evidence>
<evidence type="ECO:0000259" key="2">
    <source>
        <dbReference type="Pfam" id="PF12697"/>
    </source>
</evidence>
<dbReference type="Pfam" id="PF12697">
    <property type="entry name" value="Abhydrolase_6"/>
    <property type="match status" value="1"/>
</dbReference>
<dbReference type="RefSeq" id="WP_047261460.1">
    <property type="nucleotide sequence ID" value="NZ_CP011542.1"/>
</dbReference>
<dbReference type="PANTHER" id="PTHR43689">
    <property type="entry name" value="HYDROLASE"/>
    <property type="match status" value="1"/>
</dbReference>
<keyword evidence="1" id="KW-0812">Transmembrane</keyword>
<gene>
    <name evidence="3" type="ORF">CMUST_04285</name>
</gene>
<dbReference type="KEGG" id="cmv:CMUST_04285"/>
<dbReference type="PATRIC" id="fig|571915.4.peg.913"/>
<evidence type="ECO:0000313" key="3">
    <source>
        <dbReference type="EMBL" id="AKK05200.1"/>
    </source>
</evidence>
<dbReference type="InterPro" id="IPR000073">
    <property type="entry name" value="AB_hydrolase_1"/>
</dbReference>
<feature type="domain" description="AB hydrolase-1" evidence="2">
    <location>
        <begin position="45"/>
        <end position="266"/>
    </location>
</feature>
<dbReference type="InterPro" id="IPR029058">
    <property type="entry name" value="AB_hydrolase_fold"/>
</dbReference>
<dbReference type="SUPFAM" id="SSF53474">
    <property type="entry name" value="alpha/beta-Hydrolases"/>
    <property type="match status" value="1"/>
</dbReference>
<evidence type="ECO:0000313" key="4">
    <source>
        <dbReference type="Proteomes" id="UP000035199"/>
    </source>
</evidence>
<name>A0A0G3GXF3_9CORY</name>